<dbReference type="Proteomes" id="UP000011910">
    <property type="component" value="Unassembled WGS sequence"/>
</dbReference>
<feature type="chain" id="PRO_5004081905" evidence="2">
    <location>
        <begin position="21"/>
        <end position="777"/>
    </location>
</feature>
<dbReference type="PATRIC" id="fig|1279009.4.peg.2302"/>
<feature type="compositionally biased region" description="Low complexity" evidence="1">
    <location>
        <begin position="754"/>
        <end position="765"/>
    </location>
</feature>
<accession>M7N5P8</accession>
<proteinExistence type="predicted"/>
<keyword evidence="4" id="KW-0378">Hydrolase</keyword>
<dbReference type="AlphaFoldDB" id="M7N5P8"/>
<name>M7N5P8_9BACT</name>
<keyword evidence="4" id="KW-0031">Aminopeptidase</keyword>
<feature type="compositionally biased region" description="Polar residues" evidence="1">
    <location>
        <begin position="766"/>
        <end position="777"/>
    </location>
</feature>
<comment type="caution">
    <text evidence="4">The sequence shown here is derived from an EMBL/GenBank/DDBJ whole genome shotgun (WGS) entry which is preliminary data.</text>
</comment>
<evidence type="ECO:0000313" key="5">
    <source>
        <dbReference type="Proteomes" id="UP000011910"/>
    </source>
</evidence>
<evidence type="ECO:0000256" key="2">
    <source>
        <dbReference type="SAM" id="SignalP"/>
    </source>
</evidence>
<dbReference type="GO" id="GO:0008270">
    <property type="term" value="F:zinc ion binding"/>
    <property type="evidence" value="ECO:0007669"/>
    <property type="project" value="InterPro"/>
</dbReference>
<evidence type="ECO:0000313" key="4">
    <source>
        <dbReference type="EMBL" id="EMR02612.1"/>
    </source>
</evidence>
<dbReference type="OrthoDB" id="9814383at2"/>
<dbReference type="InterPro" id="IPR014782">
    <property type="entry name" value="Peptidase_M1_dom"/>
</dbReference>
<protein>
    <submittedName>
        <fullName evidence="4">Aminopeptidase N</fullName>
    </submittedName>
</protein>
<dbReference type="SUPFAM" id="SSF55486">
    <property type="entry name" value="Metalloproteases ('zincins'), catalytic domain"/>
    <property type="match status" value="1"/>
</dbReference>
<reference evidence="4 5" key="1">
    <citation type="journal article" date="2013" name="Genome Announc.">
        <title>Draft Genome Sequence of Cesiribacter andamanensis Strain AMV16T, Isolated from a Soil Sample from a Mud Volcano in the Andaman Islands, India.</title>
        <authorList>
            <person name="Shivaji S."/>
            <person name="Ara S."/>
            <person name="Begum Z."/>
            <person name="Srinivas T.N."/>
            <person name="Singh A."/>
            <person name="Kumar Pinnaka A."/>
        </authorList>
    </citation>
    <scope>NUCLEOTIDE SEQUENCE [LARGE SCALE GENOMIC DNA]</scope>
    <source>
        <strain evidence="4 5">AMV16</strain>
    </source>
</reference>
<feature type="region of interest" description="Disordered" evidence="1">
    <location>
        <begin position="752"/>
        <end position="777"/>
    </location>
</feature>
<dbReference type="CDD" id="cd09604">
    <property type="entry name" value="M1_APN_like"/>
    <property type="match status" value="1"/>
</dbReference>
<dbReference type="PANTHER" id="PTHR11533:SF174">
    <property type="entry name" value="PUROMYCIN-SENSITIVE AMINOPEPTIDASE-RELATED"/>
    <property type="match status" value="1"/>
</dbReference>
<dbReference type="InterPro" id="IPR050344">
    <property type="entry name" value="Peptidase_M1_aminopeptidases"/>
</dbReference>
<dbReference type="STRING" id="1279009.ADICEAN_02268"/>
<dbReference type="GO" id="GO:0005737">
    <property type="term" value="C:cytoplasm"/>
    <property type="evidence" value="ECO:0007669"/>
    <property type="project" value="TreeGrafter"/>
</dbReference>
<dbReference type="InterPro" id="IPR027268">
    <property type="entry name" value="Peptidase_M4/M1_CTD_sf"/>
</dbReference>
<dbReference type="EMBL" id="AODQ01000052">
    <property type="protein sequence ID" value="EMR02612.1"/>
    <property type="molecule type" value="Genomic_DNA"/>
</dbReference>
<evidence type="ECO:0000259" key="3">
    <source>
        <dbReference type="Pfam" id="PF01433"/>
    </source>
</evidence>
<dbReference type="GO" id="GO:0005615">
    <property type="term" value="C:extracellular space"/>
    <property type="evidence" value="ECO:0007669"/>
    <property type="project" value="TreeGrafter"/>
</dbReference>
<feature type="domain" description="Peptidase M1 membrane alanine aminopeptidase" evidence="3">
    <location>
        <begin position="360"/>
        <end position="563"/>
    </location>
</feature>
<dbReference type="GO" id="GO:0042277">
    <property type="term" value="F:peptide binding"/>
    <property type="evidence" value="ECO:0007669"/>
    <property type="project" value="TreeGrafter"/>
</dbReference>
<evidence type="ECO:0000256" key="1">
    <source>
        <dbReference type="SAM" id="MobiDB-lite"/>
    </source>
</evidence>
<organism evidence="4 5">
    <name type="scientific">Cesiribacter andamanensis AMV16</name>
    <dbReference type="NCBI Taxonomy" id="1279009"/>
    <lineage>
        <taxon>Bacteria</taxon>
        <taxon>Pseudomonadati</taxon>
        <taxon>Bacteroidota</taxon>
        <taxon>Cytophagia</taxon>
        <taxon>Cytophagales</taxon>
        <taxon>Cesiribacteraceae</taxon>
        <taxon>Cesiribacter</taxon>
    </lineage>
</organism>
<dbReference type="GO" id="GO:0070006">
    <property type="term" value="F:metalloaminopeptidase activity"/>
    <property type="evidence" value="ECO:0007669"/>
    <property type="project" value="TreeGrafter"/>
</dbReference>
<dbReference type="eggNOG" id="COG0308">
    <property type="taxonomic scope" value="Bacteria"/>
</dbReference>
<dbReference type="GO" id="GO:0016020">
    <property type="term" value="C:membrane"/>
    <property type="evidence" value="ECO:0007669"/>
    <property type="project" value="TreeGrafter"/>
</dbReference>
<keyword evidence="5" id="KW-1185">Reference proteome</keyword>
<dbReference type="RefSeq" id="WP_009195661.1">
    <property type="nucleotide sequence ID" value="NZ_AODQ01000052.1"/>
</dbReference>
<dbReference type="Gene3D" id="1.10.390.10">
    <property type="entry name" value="Neutral Protease Domain 2"/>
    <property type="match status" value="1"/>
</dbReference>
<dbReference type="PANTHER" id="PTHR11533">
    <property type="entry name" value="PROTEASE M1 ZINC METALLOPROTEASE"/>
    <property type="match status" value="1"/>
</dbReference>
<sequence>MIKKCGFLALALAVSMSSLAQQREENVNQRKFEQLDQELRSPNVYRTASGAPGHQYWQQQADYDIDVRIDDETQRLYGKETITYHNNSPDNLYYLWVQLDQNMRAADSDTYSSETSSIEDRMTIGSLRKIIGYDFDGGFKIEHVVDMQGAKLAYTINKTMMRIDLPQPLKAGEKMSFKIDWWYNINDRGILSDRGGYEFFPEDGNYLYTIAQWFPRMAVYSDFQGWQHKQFLGSGEFALPFGNYKVRITVPSDHIVASTGVLQNPQEVLTKEQQQRFEQAKTAKKPVIIVTQKEAEKKEKTKAKDTKTWVYHADSVRDFAFGSSRKYIWDAMGVDIAGKTVMAMSYYPKEANPLYEQYSTEAVAHTLRVYSRFTIDYPYPVAISVEASNGMEYPMICFNYGRPEKDGTYSDRIKYGMISVIIHEVGHNFFPMIINSDERQWTWMDEGLNTFTQFLAEQEWQRDYPSSRGPAHKIVPYMKSAKDTQRPIMTNSEQVLQFGNNAYGKPATALNILRETVMGRELFDFAFKTYAQRWAFKHPTPEDFFRTMEDASGVDLDWFWKGWFYTNDHVDIALAGVRYLQLNTKDPQVEAALRQELAQRNANHIARTRNQQAVPKTAVESNPSLKDFYNNYNEFAVSKQDKDAYDAYRKSLSAEERATLDASWHFYELQLENRGGLVMPVIVQWQFEDGSSEVQYLPAEIWRYNENKVTKAFAKKKKVKTIVLDPFRETADTDEANNYWPEYNQPSRFELYKQQQGARGASSGGNPMQRSRSNRGN</sequence>
<feature type="signal peptide" evidence="2">
    <location>
        <begin position="1"/>
        <end position="20"/>
    </location>
</feature>
<dbReference type="Pfam" id="PF01433">
    <property type="entry name" value="Peptidase_M1"/>
    <property type="match status" value="1"/>
</dbReference>
<dbReference type="GO" id="GO:0043171">
    <property type="term" value="P:peptide catabolic process"/>
    <property type="evidence" value="ECO:0007669"/>
    <property type="project" value="TreeGrafter"/>
</dbReference>
<keyword evidence="2" id="KW-0732">Signal</keyword>
<gene>
    <name evidence="4" type="ORF">ADICEAN_02268</name>
</gene>
<keyword evidence="4" id="KW-0645">Protease</keyword>